<dbReference type="OMA" id="MIANIYI"/>
<dbReference type="GO" id="GO:0005576">
    <property type="term" value="C:extracellular region"/>
    <property type="evidence" value="ECO:0007669"/>
    <property type="project" value="UniProtKB-SubCell"/>
</dbReference>
<keyword evidence="3" id="KW-0964">Secreted</keyword>
<evidence type="ECO:0000256" key="4">
    <source>
        <dbReference type="ARBA" id="ARBA00022685"/>
    </source>
</evidence>
<keyword evidence="4" id="KW-0165">Cleavage on pair of basic residues</keyword>
<dbReference type="InterPro" id="IPR000663">
    <property type="entry name" value="Natr_peptide"/>
</dbReference>
<sequence length="138" mass="15718">MSGQMSFYCGLFLVFLIQAQARPRTDDSIQTLSRLLEDEYGQYFPSDELNNEAQEISPGASVSEFNADLSDLELPWDREAREMERQPTHQEAVLDRILKDLRSGILRENNSKKKKSKKSRPCFGVKLDRIGAMSNLGC</sequence>
<protein>
    <recommendedName>
        <fullName evidence="10">C-type natriuretic peptide</fullName>
    </recommendedName>
</protein>
<evidence type="ECO:0000313" key="9">
    <source>
        <dbReference type="Proteomes" id="UP000287033"/>
    </source>
</evidence>
<dbReference type="STRING" id="137246.A0A401SQR7"/>
<dbReference type="OrthoDB" id="8911465at2759"/>
<proteinExistence type="inferred from homology"/>
<comment type="caution">
    <text evidence="8">The sequence shown here is derived from an EMBL/GenBank/DDBJ whole genome shotgun (WGS) entry which is preliminary data.</text>
</comment>
<dbReference type="PANTHER" id="PTHR12167:SF5">
    <property type="entry name" value="C-TYPE NATRIURETIC PEPTIDE 3-LIKE PRECURSOR"/>
    <property type="match status" value="1"/>
</dbReference>
<evidence type="ECO:0000256" key="3">
    <source>
        <dbReference type="ARBA" id="ARBA00022525"/>
    </source>
</evidence>
<evidence type="ECO:0000256" key="6">
    <source>
        <dbReference type="RuleBase" id="RU003686"/>
    </source>
</evidence>
<dbReference type="EMBL" id="BEZZ01000455">
    <property type="protein sequence ID" value="GCC32712.1"/>
    <property type="molecule type" value="Genomic_DNA"/>
</dbReference>
<dbReference type="PROSITE" id="PS00263">
    <property type="entry name" value="NATRIURETIC_PEPTIDE"/>
    <property type="match status" value="1"/>
</dbReference>
<dbReference type="GO" id="GO:0097746">
    <property type="term" value="P:blood vessel diameter maintenance"/>
    <property type="evidence" value="ECO:0007669"/>
    <property type="project" value="UniProtKB-KW"/>
</dbReference>
<dbReference type="SMART" id="SM00183">
    <property type="entry name" value="NAT_PEP"/>
    <property type="match status" value="1"/>
</dbReference>
<evidence type="ECO:0000256" key="1">
    <source>
        <dbReference type="ARBA" id="ARBA00004613"/>
    </source>
</evidence>
<dbReference type="Proteomes" id="UP000287033">
    <property type="component" value="Unassembled WGS sequence"/>
</dbReference>
<feature type="signal peptide" evidence="7">
    <location>
        <begin position="1"/>
        <end position="21"/>
    </location>
</feature>
<dbReference type="InterPro" id="IPR030480">
    <property type="entry name" value="Natr_peptide_CS"/>
</dbReference>
<accession>A0A401SQR7</accession>
<dbReference type="GO" id="GO:0006182">
    <property type="term" value="P:cGMP biosynthetic process"/>
    <property type="evidence" value="ECO:0007669"/>
    <property type="project" value="TreeGrafter"/>
</dbReference>
<reference evidence="8 9" key="1">
    <citation type="journal article" date="2018" name="Nat. Ecol. Evol.">
        <title>Shark genomes provide insights into elasmobranch evolution and the origin of vertebrates.</title>
        <authorList>
            <person name="Hara Y"/>
            <person name="Yamaguchi K"/>
            <person name="Onimaru K"/>
            <person name="Kadota M"/>
            <person name="Koyanagi M"/>
            <person name="Keeley SD"/>
            <person name="Tatsumi K"/>
            <person name="Tanaka K"/>
            <person name="Motone F"/>
            <person name="Kageyama Y"/>
            <person name="Nozu R"/>
            <person name="Adachi N"/>
            <person name="Nishimura O"/>
            <person name="Nakagawa R"/>
            <person name="Tanegashima C"/>
            <person name="Kiyatake I"/>
            <person name="Matsumoto R"/>
            <person name="Murakumo K"/>
            <person name="Nishida K"/>
            <person name="Terakita A"/>
            <person name="Kuratani S"/>
            <person name="Sato K"/>
            <person name="Hyodo S Kuraku.S."/>
        </authorList>
    </citation>
    <scope>NUCLEOTIDE SEQUENCE [LARGE SCALE GENOMIC DNA]</scope>
</reference>
<keyword evidence="5 6" id="KW-0838">Vasoactive</keyword>
<evidence type="ECO:0000256" key="5">
    <source>
        <dbReference type="ARBA" id="ARBA00022858"/>
    </source>
</evidence>
<keyword evidence="7" id="KW-0732">Signal</keyword>
<name>A0A401SQR7_CHIPU</name>
<organism evidence="8 9">
    <name type="scientific">Chiloscyllium punctatum</name>
    <name type="common">Brownbanded bambooshark</name>
    <name type="synonym">Hemiscyllium punctatum</name>
    <dbReference type="NCBI Taxonomy" id="137246"/>
    <lineage>
        <taxon>Eukaryota</taxon>
        <taxon>Metazoa</taxon>
        <taxon>Chordata</taxon>
        <taxon>Craniata</taxon>
        <taxon>Vertebrata</taxon>
        <taxon>Chondrichthyes</taxon>
        <taxon>Elasmobranchii</taxon>
        <taxon>Galeomorphii</taxon>
        <taxon>Galeoidea</taxon>
        <taxon>Orectolobiformes</taxon>
        <taxon>Hemiscylliidae</taxon>
        <taxon>Chiloscyllium</taxon>
    </lineage>
</organism>
<dbReference type="GO" id="GO:0007168">
    <property type="term" value="P:receptor guanylyl cyclase signaling pathway"/>
    <property type="evidence" value="ECO:0007669"/>
    <property type="project" value="TreeGrafter"/>
</dbReference>
<evidence type="ECO:0000313" key="8">
    <source>
        <dbReference type="EMBL" id="GCC32712.1"/>
    </source>
</evidence>
<comment type="subcellular location">
    <subcellularLocation>
        <location evidence="1 6">Secreted</location>
    </subcellularLocation>
</comment>
<keyword evidence="9" id="KW-1185">Reference proteome</keyword>
<gene>
    <name evidence="8" type="ORF">chiPu_0011176</name>
</gene>
<dbReference type="Pfam" id="PF00212">
    <property type="entry name" value="ANP"/>
    <property type="match status" value="1"/>
</dbReference>
<dbReference type="AlphaFoldDB" id="A0A401SQR7"/>
<comment type="similarity">
    <text evidence="2 6">Belongs to the natriuretic peptide family.</text>
</comment>
<evidence type="ECO:0008006" key="10">
    <source>
        <dbReference type="Google" id="ProtNLM"/>
    </source>
</evidence>
<dbReference type="GO" id="GO:0005179">
    <property type="term" value="F:hormone activity"/>
    <property type="evidence" value="ECO:0007669"/>
    <property type="project" value="InterPro"/>
</dbReference>
<dbReference type="PANTHER" id="PTHR12167">
    <property type="entry name" value="C-TYPE NATRIURETIC PEPTIDE"/>
    <property type="match status" value="1"/>
</dbReference>
<evidence type="ECO:0000256" key="2">
    <source>
        <dbReference type="ARBA" id="ARBA00009041"/>
    </source>
</evidence>
<evidence type="ECO:0000256" key="7">
    <source>
        <dbReference type="SAM" id="SignalP"/>
    </source>
</evidence>
<feature type="chain" id="PRO_5019289106" description="C-type natriuretic peptide" evidence="7">
    <location>
        <begin position="22"/>
        <end position="138"/>
    </location>
</feature>